<organism evidence="1 2">
    <name type="scientific">Pseudanabaena yagii GIHE-NHR1</name>
    <dbReference type="NCBI Taxonomy" id="2722753"/>
    <lineage>
        <taxon>Bacteria</taxon>
        <taxon>Bacillati</taxon>
        <taxon>Cyanobacteriota</taxon>
        <taxon>Cyanophyceae</taxon>
        <taxon>Pseudanabaenales</taxon>
        <taxon>Pseudanabaenaceae</taxon>
        <taxon>Pseudanabaena</taxon>
        <taxon>Pseudanabaena yagii</taxon>
    </lineage>
</organism>
<sequence>MARSKSRSKYEWVYSPKKEPSPKIPEALKKLVQERFQEIIDNDLKPNCIHPPSPEGKIMYLVDIFGKWYRNYFYICGTYKYKNPLTGEESSSEHKFSRFEYVGSDRFNVAYMRHTEKFWEFMQDVTLEQCLESLQTLPHLRPF</sequence>
<gene>
    <name evidence="1" type="ORF">HC246_03075</name>
</gene>
<dbReference type="RefSeq" id="WP_169362101.1">
    <property type="nucleotide sequence ID" value="NZ_JAAVJL010000001.1"/>
</dbReference>
<protein>
    <submittedName>
        <fullName evidence="1">Uncharacterized protein</fullName>
    </submittedName>
</protein>
<dbReference type="EMBL" id="JAAVJL010000001">
    <property type="protein sequence ID" value="NMF57020.1"/>
    <property type="molecule type" value="Genomic_DNA"/>
</dbReference>
<accession>A0ABX1LLM6</accession>
<proteinExistence type="predicted"/>
<dbReference type="Pfam" id="PF11225">
    <property type="entry name" value="DUF3024"/>
    <property type="match status" value="1"/>
</dbReference>
<comment type="caution">
    <text evidence="1">The sequence shown here is derived from an EMBL/GenBank/DDBJ whole genome shotgun (WGS) entry which is preliminary data.</text>
</comment>
<reference evidence="1 2" key="1">
    <citation type="submission" date="2020-03" db="EMBL/GenBank/DDBJ databases">
        <title>Draft Genome Sequence of 2-Methylisoborneol Producing Pseudanabaena yagii Strain GIHE-NHR1 Isolated from North Han River in South Korea.</title>
        <authorList>
            <person name="Jeong J."/>
        </authorList>
    </citation>
    <scope>NUCLEOTIDE SEQUENCE [LARGE SCALE GENOMIC DNA]</scope>
    <source>
        <strain evidence="1 2">GIHE-NHR1</strain>
    </source>
</reference>
<keyword evidence="2" id="KW-1185">Reference proteome</keyword>
<name>A0ABX1LLM6_9CYAN</name>
<evidence type="ECO:0000313" key="2">
    <source>
        <dbReference type="Proteomes" id="UP000738376"/>
    </source>
</evidence>
<dbReference type="InterPro" id="IPR021388">
    <property type="entry name" value="DUF3024"/>
</dbReference>
<evidence type="ECO:0000313" key="1">
    <source>
        <dbReference type="EMBL" id="NMF57020.1"/>
    </source>
</evidence>
<dbReference type="Proteomes" id="UP000738376">
    <property type="component" value="Unassembled WGS sequence"/>
</dbReference>